<evidence type="ECO:0000256" key="1">
    <source>
        <dbReference type="SAM" id="SignalP"/>
    </source>
</evidence>
<keyword evidence="3" id="KW-1185">Reference proteome</keyword>
<evidence type="ECO:0000313" key="2">
    <source>
        <dbReference type="EMBL" id="KTD57474.1"/>
    </source>
</evidence>
<accession>A0A0W0YKS6</accession>
<feature type="chain" id="PRO_5006917789" evidence="1">
    <location>
        <begin position="20"/>
        <end position="83"/>
    </location>
</feature>
<keyword evidence="1" id="KW-0732">Signal</keyword>
<dbReference type="Proteomes" id="UP000054600">
    <property type="component" value="Unassembled WGS sequence"/>
</dbReference>
<dbReference type="EMBL" id="LNYW01000066">
    <property type="protein sequence ID" value="KTD57474.1"/>
    <property type="molecule type" value="Genomic_DNA"/>
</dbReference>
<protein>
    <submittedName>
        <fullName evidence="2">Uncharacterized protein</fullName>
    </submittedName>
</protein>
<reference evidence="2 3" key="1">
    <citation type="submission" date="2015-11" db="EMBL/GenBank/DDBJ databases">
        <title>Genomic analysis of 38 Legionella species identifies large and diverse effector repertoires.</title>
        <authorList>
            <person name="Burstein D."/>
            <person name="Amaro F."/>
            <person name="Zusman T."/>
            <person name="Lifshitz Z."/>
            <person name="Cohen O."/>
            <person name="Gilbert J.A."/>
            <person name="Pupko T."/>
            <person name="Shuman H.A."/>
            <person name="Segal G."/>
        </authorList>
    </citation>
    <scope>NUCLEOTIDE SEQUENCE [LARGE SCALE GENOMIC DNA]</scope>
    <source>
        <strain evidence="2 3">ATCC 49655</strain>
    </source>
</reference>
<dbReference type="AlphaFoldDB" id="A0A0W0YKS6"/>
<gene>
    <name evidence="2" type="ORF">Lsha_2315</name>
</gene>
<dbReference type="RefSeq" id="WP_018578555.1">
    <property type="nucleotide sequence ID" value="NZ_KB892436.1"/>
</dbReference>
<feature type="signal peptide" evidence="1">
    <location>
        <begin position="1"/>
        <end position="19"/>
    </location>
</feature>
<sequence>MKRCLILLSFLFASVTVNAQSASVADYEFLKAKVPSMTQDQAGLIMAECGKEGHKTAEACYPILKKHGNCIHFPKGTKFCPPL</sequence>
<organism evidence="2 3">
    <name type="scientific">Legionella shakespearei DSM 23087</name>
    <dbReference type="NCBI Taxonomy" id="1122169"/>
    <lineage>
        <taxon>Bacteria</taxon>
        <taxon>Pseudomonadati</taxon>
        <taxon>Pseudomonadota</taxon>
        <taxon>Gammaproteobacteria</taxon>
        <taxon>Legionellales</taxon>
        <taxon>Legionellaceae</taxon>
        <taxon>Legionella</taxon>
    </lineage>
</organism>
<name>A0A0W0YKS6_9GAMM</name>
<comment type="caution">
    <text evidence="2">The sequence shown here is derived from an EMBL/GenBank/DDBJ whole genome shotgun (WGS) entry which is preliminary data.</text>
</comment>
<evidence type="ECO:0000313" key="3">
    <source>
        <dbReference type="Proteomes" id="UP000054600"/>
    </source>
</evidence>
<dbReference type="PATRIC" id="fig|1122169.6.peg.2663"/>
<proteinExistence type="predicted"/>